<accession>A0A9P0FK76</accession>
<name>A0A9P0FK76_BRAAE</name>
<dbReference type="OrthoDB" id="6784133at2759"/>
<evidence type="ECO:0000313" key="1">
    <source>
        <dbReference type="EMBL" id="CAH0558592.1"/>
    </source>
</evidence>
<protein>
    <submittedName>
        <fullName evidence="1">Uncharacterized protein</fullName>
    </submittedName>
</protein>
<keyword evidence="2" id="KW-1185">Reference proteome</keyword>
<dbReference type="Proteomes" id="UP001154078">
    <property type="component" value="Chromosome 6"/>
</dbReference>
<organism evidence="1 2">
    <name type="scientific">Brassicogethes aeneus</name>
    <name type="common">Rape pollen beetle</name>
    <name type="synonym">Meligethes aeneus</name>
    <dbReference type="NCBI Taxonomy" id="1431903"/>
    <lineage>
        <taxon>Eukaryota</taxon>
        <taxon>Metazoa</taxon>
        <taxon>Ecdysozoa</taxon>
        <taxon>Arthropoda</taxon>
        <taxon>Hexapoda</taxon>
        <taxon>Insecta</taxon>
        <taxon>Pterygota</taxon>
        <taxon>Neoptera</taxon>
        <taxon>Endopterygota</taxon>
        <taxon>Coleoptera</taxon>
        <taxon>Polyphaga</taxon>
        <taxon>Cucujiformia</taxon>
        <taxon>Nitidulidae</taxon>
        <taxon>Meligethinae</taxon>
        <taxon>Brassicogethes</taxon>
    </lineage>
</organism>
<gene>
    <name evidence="1" type="ORF">MELIAE_LOCUS8888</name>
</gene>
<dbReference type="AlphaFoldDB" id="A0A9P0FK76"/>
<reference evidence="1" key="1">
    <citation type="submission" date="2021-12" db="EMBL/GenBank/DDBJ databases">
        <authorList>
            <person name="King R."/>
        </authorList>
    </citation>
    <scope>NUCLEOTIDE SEQUENCE</scope>
</reference>
<sequence length="236" mass="26831">MDSKNIILQENLQQIRKITETCGEKVNVSKNTQKIAPPAKFTRSLSNGNKIPVDITIINTHKQNNKVTLETNNIQNMNIKNASQNPSTSNKTKALATPQSYAMAAKASVLTDNQNTQNVNNYTLVQSKKKKKNLGTNESSSGFVGVEKRVWIYFHRIQRTVTKTNIESFIKDQPGLLDSDINVKELPTSETQNKCFVLDAHFDLKDKLYDPSFWPKGVGIKRYRFDKHRENNKSFL</sequence>
<evidence type="ECO:0000313" key="2">
    <source>
        <dbReference type="Proteomes" id="UP001154078"/>
    </source>
</evidence>
<proteinExistence type="predicted"/>
<dbReference type="EMBL" id="OV121137">
    <property type="protein sequence ID" value="CAH0558592.1"/>
    <property type="molecule type" value="Genomic_DNA"/>
</dbReference>